<keyword evidence="7 13" id="KW-0547">Nucleotide-binding</keyword>
<evidence type="ECO:0000256" key="12">
    <source>
        <dbReference type="ARBA" id="ARBA00048573"/>
    </source>
</evidence>
<evidence type="ECO:0000256" key="14">
    <source>
        <dbReference type="RuleBase" id="RU000336"/>
    </source>
</evidence>
<dbReference type="Pfam" id="PF01336">
    <property type="entry name" value="tRNA_anti-codon"/>
    <property type="match status" value="1"/>
</dbReference>
<evidence type="ECO:0000256" key="3">
    <source>
        <dbReference type="ARBA" id="ARBA00011738"/>
    </source>
</evidence>
<comment type="caution">
    <text evidence="16">The sequence shown here is derived from an EMBL/GenBank/DDBJ whole genome shotgun (WGS) entry which is preliminary data.</text>
</comment>
<evidence type="ECO:0000256" key="1">
    <source>
        <dbReference type="ARBA" id="ARBA00004496"/>
    </source>
</evidence>
<keyword evidence="4 13" id="KW-0963">Cytoplasm</keyword>
<accession>A0A2L2X8X1</accession>
<evidence type="ECO:0000313" key="17">
    <source>
        <dbReference type="Proteomes" id="UP000239549"/>
    </source>
</evidence>
<dbReference type="PRINTS" id="PR00982">
    <property type="entry name" value="TRNASYNTHLYS"/>
</dbReference>
<dbReference type="InterPro" id="IPR006195">
    <property type="entry name" value="aa-tRNA-synth_II"/>
</dbReference>
<sequence>MTEKEKPETNMTPPGETLEDINELMKVRLEKLAEIREKGIEPYGEKFLRTHVATEITGNFEAMEGQEVRLAGRIMSRRIQGKAGFAHIQDSSGRVQVYARLNDIGQDAYELFTKLDIGDIIGVAGKVFKTRMGEITVSIAEFTLLSKSLRPLPEKWHGLKDVELRYRQRYVDLIVNPEVKETFVLRSKIVHSIRKYMERKGFLEVETPMMHPIAGGAAARPFITHHNTLDMKLYMRIAPELYLKRLLVGGFDRVYEINRNFRNEGISTKHNPEFTMLELYQAYADYKDMMELTEELISNIATEVLGTSLITYQGTEINLTPPWAKLPMLEAVKLHSGLDFSALKGDGEAYRAAREIGLEVEPSDSWGTILNKVFEEKVEPKLIQPTFIIDYPLEISPLAKKQSEQPELTYRFELFIYGREMANAFSELNDPIDQKERFRGQVEKRQAGDDEAHMMDEDYINALEYGMPPAGGEGIGIDRLVMLLTDSSSIRDVILFPLMRPRE</sequence>
<reference evidence="17" key="1">
    <citation type="submission" date="2018-02" db="EMBL/GenBank/DDBJ databases">
        <title>Genome sequence of Desulfocucumis palustris strain NAW-5.</title>
        <authorList>
            <person name="Watanabe M."/>
            <person name="Kojima H."/>
            <person name="Fukui M."/>
        </authorList>
    </citation>
    <scope>NUCLEOTIDE SEQUENCE [LARGE SCALE GENOMIC DNA]</scope>
    <source>
        <strain evidence="17">NAW-5</strain>
    </source>
</reference>
<protein>
    <recommendedName>
        <fullName evidence="13">Lysine--tRNA ligase</fullName>
        <ecNumber evidence="13">6.1.1.6</ecNumber>
    </recommendedName>
    <alternativeName>
        <fullName evidence="13">Lysyl-tRNA synthetase</fullName>
        <shortName evidence="13">LysRS</shortName>
    </alternativeName>
</protein>
<evidence type="ECO:0000256" key="2">
    <source>
        <dbReference type="ARBA" id="ARBA00008226"/>
    </source>
</evidence>
<dbReference type="FunFam" id="3.30.930.10:FF:000001">
    <property type="entry name" value="Lysine--tRNA ligase"/>
    <property type="match status" value="1"/>
</dbReference>
<keyword evidence="5 13" id="KW-0436">Ligase</keyword>
<dbReference type="NCBIfam" id="NF001756">
    <property type="entry name" value="PRK00484.1"/>
    <property type="match status" value="1"/>
</dbReference>
<keyword evidence="17" id="KW-1185">Reference proteome</keyword>
<evidence type="ECO:0000256" key="9">
    <source>
        <dbReference type="ARBA" id="ARBA00022842"/>
    </source>
</evidence>
<dbReference type="FunFam" id="2.40.50.140:FF:000024">
    <property type="entry name" value="Lysine--tRNA ligase"/>
    <property type="match status" value="1"/>
</dbReference>
<dbReference type="InterPro" id="IPR045864">
    <property type="entry name" value="aa-tRNA-synth_II/BPL/LPL"/>
</dbReference>
<dbReference type="EMBL" id="BFAV01000018">
    <property type="protein sequence ID" value="GBF32033.1"/>
    <property type="molecule type" value="Genomic_DNA"/>
</dbReference>
<feature type="binding site" evidence="13">
    <location>
        <position position="420"/>
    </location>
    <ligand>
        <name>Mg(2+)</name>
        <dbReference type="ChEBI" id="CHEBI:18420"/>
        <label>1</label>
    </ligand>
</feature>
<evidence type="ECO:0000256" key="10">
    <source>
        <dbReference type="ARBA" id="ARBA00022917"/>
    </source>
</evidence>
<dbReference type="SUPFAM" id="SSF55681">
    <property type="entry name" value="Class II aaRS and biotin synthetases"/>
    <property type="match status" value="1"/>
</dbReference>
<dbReference type="GO" id="GO:0140096">
    <property type="term" value="F:catalytic activity, acting on a protein"/>
    <property type="evidence" value="ECO:0007669"/>
    <property type="project" value="UniProtKB-ARBA"/>
</dbReference>
<dbReference type="InterPro" id="IPR004364">
    <property type="entry name" value="Aa-tRNA-synt_II"/>
</dbReference>
<comment type="cofactor">
    <cofactor evidence="13 14">
        <name>Mg(2+)</name>
        <dbReference type="ChEBI" id="CHEBI:18420"/>
    </cofactor>
    <text evidence="13 14">Binds 3 Mg(2+) ions per subunit.</text>
</comment>
<evidence type="ECO:0000256" key="5">
    <source>
        <dbReference type="ARBA" id="ARBA00022598"/>
    </source>
</evidence>
<evidence type="ECO:0000256" key="13">
    <source>
        <dbReference type="HAMAP-Rule" id="MF_00252"/>
    </source>
</evidence>
<keyword evidence="9 13" id="KW-0460">Magnesium</keyword>
<evidence type="ECO:0000256" key="11">
    <source>
        <dbReference type="ARBA" id="ARBA00023146"/>
    </source>
</evidence>
<evidence type="ECO:0000259" key="15">
    <source>
        <dbReference type="PROSITE" id="PS50862"/>
    </source>
</evidence>
<keyword evidence="11 13" id="KW-0030">Aminoacyl-tRNA synthetase</keyword>
<dbReference type="NCBIfam" id="TIGR00499">
    <property type="entry name" value="lysS_bact"/>
    <property type="match status" value="1"/>
</dbReference>
<dbReference type="Proteomes" id="UP000239549">
    <property type="component" value="Unassembled WGS sequence"/>
</dbReference>
<keyword evidence="10 13" id="KW-0648">Protein biosynthesis</keyword>
<dbReference type="InterPro" id="IPR044136">
    <property type="entry name" value="Lys-tRNA-ligase_II_N"/>
</dbReference>
<dbReference type="OrthoDB" id="9801152at2"/>
<feature type="binding site" evidence="13">
    <location>
        <position position="413"/>
    </location>
    <ligand>
        <name>Mg(2+)</name>
        <dbReference type="ChEBI" id="CHEBI:18420"/>
        <label>1</label>
    </ligand>
</feature>
<dbReference type="AlphaFoldDB" id="A0A2L2X8X1"/>
<dbReference type="GO" id="GO:0000049">
    <property type="term" value="F:tRNA binding"/>
    <property type="evidence" value="ECO:0007669"/>
    <property type="project" value="TreeGrafter"/>
</dbReference>
<dbReference type="InterPro" id="IPR002313">
    <property type="entry name" value="Lys-tRNA-ligase_II"/>
</dbReference>
<comment type="similarity">
    <text evidence="2 13">Belongs to the class-II aminoacyl-tRNA synthetase family.</text>
</comment>
<dbReference type="InterPro" id="IPR018149">
    <property type="entry name" value="Lys-tRNA-synth_II_C"/>
</dbReference>
<keyword evidence="8 13" id="KW-0067">ATP-binding</keyword>
<gene>
    <name evidence="13" type="primary">lysS</name>
    <name evidence="16" type="ORF">DCCM_0224</name>
</gene>
<comment type="subunit">
    <text evidence="3 13">Homodimer.</text>
</comment>
<feature type="domain" description="Aminoacyl-transfer RNA synthetases class-II family profile" evidence="15">
    <location>
        <begin position="183"/>
        <end position="501"/>
    </location>
</feature>
<name>A0A2L2X8X1_9FIRM</name>
<dbReference type="HAMAP" id="MF_00252">
    <property type="entry name" value="Lys_tRNA_synth_class2"/>
    <property type="match status" value="1"/>
</dbReference>
<dbReference type="PROSITE" id="PS50862">
    <property type="entry name" value="AA_TRNA_LIGASE_II"/>
    <property type="match status" value="1"/>
</dbReference>
<organism evidence="16 17">
    <name type="scientific">Desulfocucumis palustris</name>
    <dbReference type="NCBI Taxonomy" id="1898651"/>
    <lineage>
        <taxon>Bacteria</taxon>
        <taxon>Bacillati</taxon>
        <taxon>Bacillota</taxon>
        <taxon>Clostridia</taxon>
        <taxon>Eubacteriales</taxon>
        <taxon>Desulfocucumaceae</taxon>
        <taxon>Desulfocucumis</taxon>
    </lineage>
</organism>
<comment type="subcellular location">
    <subcellularLocation>
        <location evidence="1 13">Cytoplasm</location>
    </subcellularLocation>
</comment>
<keyword evidence="6 13" id="KW-0479">Metal-binding</keyword>
<evidence type="ECO:0000256" key="7">
    <source>
        <dbReference type="ARBA" id="ARBA00022741"/>
    </source>
</evidence>
<dbReference type="RefSeq" id="WP_104370618.1">
    <property type="nucleotide sequence ID" value="NZ_BFAV01000018.1"/>
</dbReference>
<dbReference type="PANTHER" id="PTHR42918:SF15">
    <property type="entry name" value="LYSINE--TRNA LIGASE, CHLOROPLASTIC_MITOCHONDRIAL"/>
    <property type="match status" value="1"/>
</dbReference>
<evidence type="ECO:0000256" key="8">
    <source>
        <dbReference type="ARBA" id="ARBA00022840"/>
    </source>
</evidence>
<feature type="binding site" evidence="13">
    <location>
        <position position="420"/>
    </location>
    <ligand>
        <name>Mg(2+)</name>
        <dbReference type="ChEBI" id="CHEBI:18420"/>
        <label>2</label>
    </ligand>
</feature>
<dbReference type="PANTHER" id="PTHR42918">
    <property type="entry name" value="LYSYL-TRNA SYNTHETASE"/>
    <property type="match status" value="1"/>
</dbReference>
<evidence type="ECO:0000256" key="6">
    <source>
        <dbReference type="ARBA" id="ARBA00022723"/>
    </source>
</evidence>
<dbReference type="GO" id="GO:0004824">
    <property type="term" value="F:lysine-tRNA ligase activity"/>
    <property type="evidence" value="ECO:0007669"/>
    <property type="project" value="UniProtKB-UniRule"/>
</dbReference>
<dbReference type="EC" id="6.1.1.6" evidence="13"/>
<comment type="catalytic activity">
    <reaction evidence="12 13 14">
        <text>tRNA(Lys) + L-lysine + ATP = L-lysyl-tRNA(Lys) + AMP + diphosphate</text>
        <dbReference type="Rhea" id="RHEA:20792"/>
        <dbReference type="Rhea" id="RHEA-COMP:9696"/>
        <dbReference type="Rhea" id="RHEA-COMP:9697"/>
        <dbReference type="ChEBI" id="CHEBI:30616"/>
        <dbReference type="ChEBI" id="CHEBI:32551"/>
        <dbReference type="ChEBI" id="CHEBI:33019"/>
        <dbReference type="ChEBI" id="CHEBI:78442"/>
        <dbReference type="ChEBI" id="CHEBI:78529"/>
        <dbReference type="ChEBI" id="CHEBI:456215"/>
        <dbReference type="EC" id="6.1.1.6"/>
    </reaction>
</comment>
<dbReference type="SUPFAM" id="SSF50249">
    <property type="entry name" value="Nucleic acid-binding proteins"/>
    <property type="match status" value="1"/>
</dbReference>
<dbReference type="InterPro" id="IPR004365">
    <property type="entry name" value="NA-bd_OB_tRNA"/>
</dbReference>
<dbReference type="Pfam" id="PF00152">
    <property type="entry name" value="tRNA-synt_2"/>
    <property type="match status" value="1"/>
</dbReference>
<dbReference type="CDD" id="cd04322">
    <property type="entry name" value="LysRS_N"/>
    <property type="match status" value="1"/>
</dbReference>
<dbReference type="GO" id="GO:0006430">
    <property type="term" value="P:lysyl-tRNA aminoacylation"/>
    <property type="evidence" value="ECO:0007669"/>
    <property type="project" value="UniProtKB-UniRule"/>
</dbReference>
<dbReference type="Gene3D" id="2.40.50.140">
    <property type="entry name" value="Nucleic acid-binding proteins"/>
    <property type="match status" value="1"/>
</dbReference>
<proteinExistence type="inferred from homology"/>
<evidence type="ECO:0000313" key="16">
    <source>
        <dbReference type="EMBL" id="GBF32033.1"/>
    </source>
</evidence>
<dbReference type="CDD" id="cd00775">
    <property type="entry name" value="LysRS_core"/>
    <property type="match status" value="1"/>
</dbReference>
<dbReference type="InterPro" id="IPR012340">
    <property type="entry name" value="NA-bd_OB-fold"/>
</dbReference>
<dbReference type="PIRSF" id="PIRSF039101">
    <property type="entry name" value="LysRS2"/>
    <property type="match status" value="1"/>
</dbReference>
<dbReference type="GO" id="GO:0005829">
    <property type="term" value="C:cytosol"/>
    <property type="evidence" value="ECO:0007669"/>
    <property type="project" value="TreeGrafter"/>
</dbReference>
<dbReference type="GO" id="GO:0005524">
    <property type="term" value="F:ATP binding"/>
    <property type="evidence" value="ECO:0007669"/>
    <property type="project" value="UniProtKB-UniRule"/>
</dbReference>
<dbReference type="GO" id="GO:0016740">
    <property type="term" value="F:transferase activity"/>
    <property type="evidence" value="ECO:0007669"/>
    <property type="project" value="UniProtKB-ARBA"/>
</dbReference>
<evidence type="ECO:0000256" key="4">
    <source>
        <dbReference type="ARBA" id="ARBA00022490"/>
    </source>
</evidence>
<dbReference type="InterPro" id="IPR034762">
    <property type="entry name" value="Lys-tRNA-ligase_II_bac/euk"/>
</dbReference>
<dbReference type="GO" id="GO:0000287">
    <property type="term" value="F:magnesium ion binding"/>
    <property type="evidence" value="ECO:0007669"/>
    <property type="project" value="UniProtKB-UniRule"/>
</dbReference>
<dbReference type="Gene3D" id="3.30.930.10">
    <property type="entry name" value="Bira Bifunctional Protein, Domain 2"/>
    <property type="match status" value="1"/>
</dbReference>